<gene>
    <name evidence="2" type="ORF">BDA96_10G092400</name>
</gene>
<evidence type="ECO:0000313" key="3">
    <source>
        <dbReference type="Proteomes" id="UP000807115"/>
    </source>
</evidence>
<dbReference type="EMBL" id="CM027689">
    <property type="protein sequence ID" value="KAG0513329.1"/>
    <property type="molecule type" value="Genomic_DNA"/>
</dbReference>
<evidence type="ECO:0000256" key="1">
    <source>
        <dbReference type="SAM" id="Phobius"/>
    </source>
</evidence>
<sequence length="68" mass="7105">RDNGGHQGGVVFHGHSLELSFSAATGAMATTGLSALLIFTRAKRCSVAICKAALGRVLFVLSCYKCYA</sequence>
<keyword evidence="1" id="KW-0472">Membrane</keyword>
<feature type="non-terminal residue" evidence="2">
    <location>
        <position position="1"/>
    </location>
</feature>
<keyword evidence="1" id="KW-1133">Transmembrane helix</keyword>
<evidence type="ECO:0000313" key="2">
    <source>
        <dbReference type="EMBL" id="KAG0513329.1"/>
    </source>
</evidence>
<organism evidence="2 3">
    <name type="scientific">Sorghum bicolor</name>
    <name type="common">Sorghum</name>
    <name type="synonym">Sorghum vulgare</name>
    <dbReference type="NCBI Taxonomy" id="4558"/>
    <lineage>
        <taxon>Eukaryota</taxon>
        <taxon>Viridiplantae</taxon>
        <taxon>Streptophyta</taxon>
        <taxon>Embryophyta</taxon>
        <taxon>Tracheophyta</taxon>
        <taxon>Spermatophyta</taxon>
        <taxon>Magnoliopsida</taxon>
        <taxon>Liliopsida</taxon>
        <taxon>Poales</taxon>
        <taxon>Poaceae</taxon>
        <taxon>PACMAD clade</taxon>
        <taxon>Panicoideae</taxon>
        <taxon>Andropogonodae</taxon>
        <taxon>Andropogoneae</taxon>
        <taxon>Sorghinae</taxon>
        <taxon>Sorghum</taxon>
    </lineage>
</organism>
<accession>A0A921Q0H9</accession>
<dbReference type="AlphaFoldDB" id="A0A921Q0H9"/>
<feature type="transmembrane region" description="Helical" evidence="1">
    <location>
        <begin position="20"/>
        <end position="39"/>
    </location>
</feature>
<name>A0A921Q0H9_SORBI</name>
<dbReference type="Proteomes" id="UP000807115">
    <property type="component" value="Chromosome 10"/>
</dbReference>
<proteinExistence type="predicted"/>
<reference evidence="2" key="1">
    <citation type="journal article" date="2019" name="BMC Genomics">
        <title>A new reference genome for Sorghum bicolor reveals high levels of sequence similarity between sweet and grain genotypes: implications for the genetics of sugar metabolism.</title>
        <authorList>
            <person name="Cooper E.A."/>
            <person name="Brenton Z.W."/>
            <person name="Flinn B.S."/>
            <person name="Jenkins J."/>
            <person name="Shu S."/>
            <person name="Flowers D."/>
            <person name="Luo F."/>
            <person name="Wang Y."/>
            <person name="Xia P."/>
            <person name="Barry K."/>
            <person name="Daum C."/>
            <person name="Lipzen A."/>
            <person name="Yoshinaga Y."/>
            <person name="Schmutz J."/>
            <person name="Saski C."/>
            <person name="Vermerris W."/>
            <person name="Kresovich S."/>
        </authorList>
    </citation>
    <scope>NUCLEOTIDE SEQUENCE</scope>
</reference>
<comment type="caution">
    <text evidence="2">The sequence shown here is derived from an EMBL/GenBank/DDBJ whole genome shotgun (WGS) entry which is preliminary data.</text>
</comment>
<protein>
    <submittedName>
        <fullName evidence="2">Uncharacterized protein</fullName>
    </submittedName>
</protein>
<keyword evidence="1" id="KW-0812">Transmembrane</keyword>
<reference evidence="2" key="2">
    <citation type="submission" date="2020-10" db="EMBL/GenBank/DDBJ databases">
        <authorList>
            <person name="Cooper E.A."/>
            <person name="Brenton Z.W."/>
            <person name="Flinn B.S."/>
            <person name="Jenkins J."/>
            <person name="Shu S."/>
            <person name="Flowers D."/>
            <person name="Luo F."/>
            <person name="Wang Y."/>
            <person name="Xia P."/>
            <person name="Barry K."/>
            <person name="Daum C."/>
            <person name="Lipzen A."/>
            <person name="Yoshinaga Y."/>
            <person name="Schmutz J."/>
            <person name="Saski C."/>
            <person name="Vermerris W."/>
            <person name="Kresovich S."/>
        </authorList>
    </citation>
    <scope>NUCLEOTIDE SEQUENCE</scope>
</reference>